<keyword evidence="2 5" id="KW-0328">Glycosyltransferase</keyword>
<keyword evidence="4" id="KW-0812">Transmembrane</keyword>
<evidence type="ECO:0000256" key="1">
    <source>
        <dbReference type="ARBA" id="ARBA00006739"/>
    </source>
</evidence>
<feature type="transmembrane region" description="Helical" evidence="4">
    <location>
        <begin position="13"/>
        <end position="31"/>
    </location>
</feature>
<accession>A0A9D2S676</accession>
<evidence type="ECO:0000256" key="3">
    <source>
        <dbReference type="ARBA" id="ARBA00022679"/>
    </source>
</evidence>
<dbReference type="InterPro" id="IPR029044">
    <property type="entry name" value="Nucleotide-diphossugar_trans"/>
</dbReference>
<keyword evidence="3 5" id="KW-0808">Transferase</keyword>
<feature type="transmembrane region" description="Helical" evidence="4">
    <location>
        <begin position="308"/>
        <end position="330"/>
    </location>
</feature>
<dbReference type="Gene3D" id="3.90.550.10">
    <property type="entry name" value="Spore Coat Polysaccharide Biosynthesis Protein SpsA, Chain A"/>
    <property type="match status" value="1"/>
</dbReference>
<protein>
    <submittedName>
        <fullName evidence="5">Glycosyltransferase</fullName>
        <ecNumber evidence="5">2.4.-.-</ecNumber>
    </submittedName>
</protein>
<dbReference type="EMBL" id="DWYC01000051">
    <property type="protein sequence ID" value="HJB56970.1"/>
    <property type="molecule type" value="Genomic_DNA"/>
</dbReference>
<dbReference type="SUPFAM" id="SSF53448">
    <property type="entry name" value="Nucleotide-diphospho-sugar transferases"/>
    <property type="match status" value="1"/>
</dbReference>
<evidence type="ECO:0000256" key="4">
    <source>
        <dbReference type="SAM" id="Phobius"/>
    </source>
</evidence>
<gene>
    <name evidence="5" type="ORF">H9714_05415</name>
</gene>
<dbReference type="AlphaFoldDB" id="A0A9D2S676"/>
<keyword evidence="4" id="KW-0472">Membrane</keyword>
<reference evidence="5" key="1">
    <citation type="journal article" date="2021" name="PeerJ">
        <title>Extensive microbial diversity within the chicken gut microbiome revealed by metagenomics and culture.</title>
        <authorList>
            <person name="Gilroy R."/>
            <person name="Ravi A."/>
            <person name="Getino M."/>
            <person name="Pursley I."/>
            <person name="Horton D.L."/>
            <person name="Alikhan N.F."/>
            <person name="Baker D."/>
            <person name="Gharbi K."/>
            <person name="Hall N."/>
            <person name="Watson M."/>
            <person name="Adriaenssens E.M."/>
            <person name="Foster-Nyarko E."/>
            <person name="Jarju S."/>
            <person name="Secka A."/>
            <person name="Antonio M."/>
            <person name="Oren A."/>
            <person name="Chaudhuri R.R."/>
            <person name="La Ragione R."/>
            <person name="Hildebrand F."/>
            <person name="Pallen M.J."/>
        </authorList>
    </citation>
    <scope>NUCLEOTIDE SEQUENCE</scope>
    <source>
        <strain evidence="5">CHK189-11263</strain>
    </source>
</reference>
<dbReference type="CDD" id="cd06438">
    <property type="entry name" value="EpsO_like"/>
    <property type="match status" value="1"/>
</dbReference>
<reference evidence="5" key="2">
    <citation type="submission" date="2021-04" db="EMBL/GenBank/DDBJ databases">
        <authorList>
            <person name="Gilroy R."/>
        </authorList>
    </citation>
    <scope>NUCLEOTIDE SEQUENCE</scope>
    <source>
        <strain evidence="5">CHK189-11263</strain>
    </source>
</reference>
<dbReference type="GO" id="GO:0016757">
    <property type="term" value="F:glycosyltransferase activity"/>
    <property type="evidence" value="ECO:0007669"/>
    <property type="project" value="UniProtKB-KW"/>
</dbReference>
<proteinExistence type="inferred from homology"/>
<dbReference type="Pfam" id="PF13641">
    <property type="entry name" value="Glyco_tranf_2_3"/>
    <property type="match status" value="1"/>
</dbReference>
<feature type="transmembrane region" description="Helical" evidence="4">
    <location>
        <begin position="350"/>
        <end position="374"/>
    </location>
</feature>
<dbReference type="EC" id="2.4.-.-" evidence="5"/>
<name>A0A9D2S676_9FIRM</name>
<comment type="similarity">
    <text evidence="1">Belongs to the glycosyltransferase 2 family.</text>
</comment>
<evidence type="ECO:0000256" key="2">
    <source>
        <dbReference type="ARBA" id="ARBA00022676"/>
    </source>
</evidence>
<dbReference type="Proteomes" id="UP000824208">
    <property type="component" value="Unassembled WGS sequence"/>
</dbReference>
<dbReference type="PANTHER" id="PTHR43630:SF1">
    <property type="entry name" value="POLY-BETA-1,6-N-ACETYL-D-GLUCOSAMINE SYNTHASE"/>
    <property type="match status" value="1"/>
</dbReference>
<dbReference type="PANTHER" id="PTHR43630">
    <property type="entry name" value="POLY-BETA-1,6-N-ACETYL-D-GLUCOSAMINE SYNTHASE"/>
    <property type="match status" value="1"/>
</dbReference>
<evidence type="ECO:0000313" key="5">
    <source>
        <dbReference type="EMBL" id="HJB56970.1"/>
    </source>
</evidence>
<evidence type="ECO:0000313" key="6">
    <source>
        <dbReference type="Proteomes" id="UP000824208"/>
    </source>
</evidence>
<organism evidence="5 6">
    <name type="scientific">Candidatus Flavonifractor intestinipullorum</name>
    <dbReference type="NCBI Taxonomy" id="2838587"/>
    <lineage>
        <taxon>Bacteria</taxon>
        <taxon>Bacillati</taxon>
        <taxon>Bacillota</taxon>
        <taxon>Clostridia</taxon>
        <taxon>Eubacteriales</taxon>
        <taxon>Oscillospiraceae</taxon>
        <taxon>Flavonifractor</taxon>
    </lineage>
</organism>
<comment type="caution">
    <text evidence="5">The sequence shown here is derived from an EMBL/GenBank/DDBJ whole genome shotgun (WGS) entry which is preliminary data.</text>
</comment>
<feature type="transmembrane region" description="Helical" evidence="4">
    <location>
        <begin position="386"/>
        <end position="407"/>
    </location>
</feature>
<keyword evidence="4" id="KW-1133">Transmembrane helix</keyword>
<sequence>MSMLGFVHNFNEAIALIFLVAYFYQLVYLFVGLAQRRWGHPTPEAGRLHRFAAVISARNEANVIAGLIRSLKAQNYPAELLDIYVVADNCNDDTAQVAKAAGAFVYQRFNQSQVGKGYALDYLFRRLHTEGRDDYEGYFIFDADNYVDPSFVAEMNKTFDRGDYAAITCYRNSKNFGENWISAGYGLWFLREARFLNAPRMALGASCHVSGTGFLVSAEVIRAYGGWPYHLLTEDIEFSVSTALQGGVIGYCEKAVIYDEQPVTFRQSWDQRLRWSKGFYQVDLKYGLSLIRGCFRGGRKGFACYDMLMTVAPGMFLTLLGLVFNVILLAACLGEPPYIAKRVIDTTLNFLGMAVANFYLGLFLFGMVTTLTEWKQIQVPPLQKLAYMFTFPIFMFTYVPISIAALVKKVEWKPIYHGNRKRLPSS</sequence>